<protein>
    <submittedName>
        <fullName evidence="2">LVIVD repeat-containing protein</fullName>
    </submittedName>
</protein>
<evidence type="ECO:0000313" key="2">
    <source>
        <dbReference type="EMBL" id="SDD96259.1"/>
    </source>
</evidence>
<dbReference type="AlphaFoldDB" id="A0A1G6Z0T9"/>
<dbReference type="SUPFAM" id="SSF63825">
    <property type="entry name" value="YWTD domain"/>
    <property type="match status" value="1"/>
</dbReference>
<sequence>MKLKQLAILAIGGLILAAGCSKGDNAPPSGSGAGGSTARMTISGNYLYLVNSSSLQTYDISNPAQMLLLNTQNVGWNIETIFPYRDKLFIGSETGMYVFDNSNPKKPQLQGQAQHLRSCDPVVADENYAYVTLRSNNNGCGGTLNQLNIYDIQGTHILNPKQVSSLQMSEPHGLGLKDNILYVCMGRNGLNVIDITDKTKPFSRKILSDGTEFIDVIPYDHTLIVYVQGGFILYNITDPANPQKISTINN</sequence>
<feature type="chain" id="PRO_5011666486" evidence="1">
    <location>
        <begin position="18"/>
        <end position="250"/>
    </location>
</feature>
<keyword evidence="3" id="KW-1185">Reference proteome</keyword>
<name>A0A1G6Z0T9_NIADE</name>
<dbReference type="PROSITE" id="PS51257">
    <property type="entry name" value="PROKAR_LIPOPROTEIN"/>
    <property type="match status" value="1"/>
</dbReference>
<evidence type="ECO:0000256" key="1">
    <source>
        <dbReference type="SAM" id="SignalP"/>
    </source>
</evidence>
<evidence type="ECO:0000313" key="3">
    <source>
        <dbReference type="Proteomes" id="UP000198757"/>
    </source>
</evidence>
<dbReference type="Pfam" id="PF08309">
    <property type="entry name" value="LVIVD"/>
    <property type="match status" value="2"/>
</dbReference>
<dbReference type="Proteomes" id="UP000198757">
    <property type="component" value="Unassembled WGS sequence"/>
</dbReference>
<dbReference type="EMBL" id="FMZO01000017">
    <property type="protein sequence ID" value="SDD96259.1"/>
    <property type="molecule type" value="Genomic_DNA"/>
</dbReference>
<organism evidence="2 3">
    <name type="scientific">Niabella drilacis (strain DSM 25811 / CCM 8410 / CCUG 62505 / LMG 26954 / E90)</name>
    <dbReference type="NCBI Taxonomy" id="1285928"/>
    <lineage>
        <taxon>Bacteria</taxon>
        <taxon>Pseudomonadati</taxon>
        <taxon>Bacteroidota</taxon>
        <taxon>Chitinophagia</taxon>
        <taxon>Chitinophagales</taxon>
        <taxon>Chitinophagaceae</taxon>
        <taxon>Niabella</taxon>
    </lineage>
</organism>
<dbReference type="RefSeq" id="WP_090392320.1">
    <property type="nucleotide sequence ID" value="NZ_FMZO01000017.1"/>
</dbReference>
<keyword evidence="1" id="KW-0732">Signal</keyword>
<accession>A0A1G6Z0T9</accession>
<dbReference type="OrthoDB" id="1521841at2"/>
<feature type="signal peptide" evidence="1">
    <location>
        <begin position="1"/>
        <end position="17"/>
    </location>
</feature>
<gene>
    <name evidence="2" type="ORF">SAMN04487894_11713</name>
</gene>
<dbReference type="InterPro" id="IPR013211">
    <property type="entry name" value="LVIVD"/>
</dbReference>
<dbReference type="STRING" id="1285928.SAMN04487894_11713"/>
<reference evidence="3" key="1">
    <citation type="submission" date="2016-10" db="EMBL/GenBank/DDBJ databases">
        <authorList>
            <person name="Varghese N."/>
            <person name="Submissions S."/>
        </authorList>
    </citation>
    <scope>NUCLEOTIDE SEQUENCE [LARGE SCALE GENOMIC DNA]</scope>
    <source>
        <strain evidence="3">DSM 25811 / CCM 8410 / LMG 26954 / E90</strain>
    </source>
</reference>
<proteinExistence type="predicted"/>